<proteinExistence type="predicted"/>
<organism evidence="2 3">
    <name type="scientific">Methylobacterium planeticum</name>
    <dbReference type="NCBI Taxonomy" id="2615211"/>
    <lineage>
        <taxon>Bacteria</taxon>
        <taxon>Pseudomonadati</taxon>
        <taxon>Pseudomonadota</taxon>
        <taxon>Alphaproteobacteria</taxon>
        <taxon>Hyphomicrobiales</taxon>
        <taxon>Methylobacteriaceae</taxon>
        <taxon>Methylobacterium</taxon>
    </lineage>
</organism>
<keyword evidence="3" id="KW-1185">Reference proteome</keyword>
<evidence type="ECO:0000313" key="3">
    <source>
        <dbReference type="Proteomes" id="UP000441523"/>
    </source>
</evidence>
<accession>A0A6N6MNV4</accession>
<sequence length="210" mass="21504">MILGTLIRRAAPAFALLTALSPLTALVANAAAEPAPTRYSGTIVTRDDDQLVLRTHGGAPVTMRLSRGTTLLSVTDAKVRDIKPESYLSALTVPAAGGGLTARGVTLYAPSLRGFLAGHRPWDASGSESLTAGWVDGLAGGDARTVSLRFEGGGRRVTVPADTRLTQAVPGEKALLVEGAEVVARAHPGPAGALEADLVVVGRRGAVPTL</sequence>
<evidence type="ECO:0008006" key="4">
    <source>
        <dbReference type="Google" id="ProtNLM"/>
    </source>
</evidence>
<name>A0A6N6MNV4_9HYPH</name>
<dbReference type="AlphaFoldDB" id="A0A6N6MNV4"/>
<dbReference type="Proteomes" id="UP000441523">
    <property type="component" value="Unassembled WGS sequence"/>
</dbReference>
<evidence type="ECO:0000256" key="1">
    <source>
        <dbReference type="SAM" id="SignalP"/>
    </source>
</evidence>
<keyword evidence="1" id="KW-0732">Signal</keyword>
<comment type="caution">
    <text evidence="2">The sequence shown here is derived from an EMBL/GenBank/DDBJ whole genome shotgun (WGS) entry which is preliminary data.</text>
</comment>
<evidence type="ECO:0000313" key="2">
    <source>
        <dbReference type="EMBL" id="KAB1072124.1"/>
    </source>
</evidence>
<protein>
    <recommendedName>
        <fullName evidence="4">DUF5666 domain-containing protein</fullName>
    </recommendedName>
</protein>
<reference evidence="2 3" key="1">
    <citation type="submission" date="2019-09" db="EMBL/GenBank/DDBJ databases">
        <title>YIM 132548 draft genome.</title>
        <authorList>
            <person name="Jiang L."/>
        </authorList>
    </citation>
    <scope>NUCLEOTIDE SEQUENCE [LARGE SCALE GENOMIC DNA]</scope>
    <source>
        <strain evidence="2 3">YIM 132548</strain>
    </source>
</reference>
<feature type="chain" id="PRO_5027101654" description="DUF5666 domain-containing protein" evidence="1">
    <location>
        <begin position="31"/>
        <end position="210"/>
    </location>
</feature>
<gene>
    <name evidence="2" type="ORF">F6X51_16985</name>
</gene>
<feature type="signal peptide" evidence="1">
    <location>
        <begin position="1"/>
        <end position="30"/>
    </location>
</feature>
<dbReference type="EMBL" id="VZZJ01000015">
    <property type="protein sequence ID" value="KAB1072124.1"/>
    <property type="molecule type" value="Genomic_DNA"/>
</dbReference>
<dbReference type="RefSeq" id="WP_150964869.1">
    <property type="nucleotide sequence ID" value="NZ_VZZJ01000015.1"/>
</dbReference>